<name>A0A832VMU0_9EURY</name>
<organism evidence="5 6">
    <name type="scientific">Methermicoccus shengliensis</name>
    <dbReference type="NCBI Taxonomy" id="660064"/>
    <lineage>
        <taxon>Archaea</taxon>
        <taxon>Methanobacteriati</taxon>
        <taxon>Methanobacteriota</taxon>
        <taxon>Stenosarchaea group</taxon>
        <taxon>Methanomicrobia</taxon>
        <taxon>Methanosarcinales</taxon>
        <taxon>Methermicoccaceae</taxon>
        <taxon>Methermicoccus</taxon>
    </lineage>
</organism>
<dbReference type="EMBL" id="DUIH01000011">
    <property type="protein sequence ID" value="HIH69631.1"/>
    <property type="molecule type" value="Genomic_DNA"/>
</dbReference>
<dbReference type="InterPro" id="IPR036388">
    <property type="entry name" value="WH-like_DNA-bd_sf"/>
</dbReference>
<dbReference type="AlphaFoldDB" id="A0A832VMU0"/>
<evidence type="ECO:0000256" key="1">
    <source>
        <dbReference type="ARBA" id="ARBA00022490"/>
    </source>
</evidence>
<dbReference type="PANTHER" id="PTHR34298">
    <property type="entry name" value="SEGREGATION AND CONDENSATION PROTEIN B"/>
    <property type="match status" value="1"/>
</dbReference>
<keyword evidence="1" id="KW-0963">Cytoplasm</keyword>
<comment type="caution">
    <text evidence="5">The sequence shown here is derived from an EMBL/GenBank/DDBJ whole genome shotgun (WGS) entry which is preliminary data.</text>
</comment>
<dbReference type="SUPFAM" id="SSF46785">
    <property type="entry name" value="Winged helix' DNA-binding domain"/>
    <property type="match status" value="2"/>
</dbReference>
<evidence type="ECO:0000313" key="6">
    <source>
        <dbReference type="Proteomes" id="UP000600363"/>
    </source>
</evidence>
<dbReference type="RefSeq" id="WP_042687444.1">
    <property type="nucleotide sequence ID" value="NZ_DUIH01000011.1"/>
</dbReference>
<dbReference type="Gene3D" id="1.10.10.10">
    <property type="entry name" value="Winged helix-like DNA-binding domain superfamily/Winged helix DNA-binding domain"/>
    <property type="match status" value="2"/>
</dbReference>
<sequence>MDEEMCIVEAALFVSDTPLSPEELAERVGLAPEACERALSRLKEEYERREGGIEVVLVGGRYLMQVSPRYAPKLRGIAEVELPAPALRTLAMIAYHQPIRQSDLAERRGNSAYAHVRMLVERGLVEATPQGHTKVLTTTPLFARYFQLQGADAASVRRAMLEMLHIPRLACTSMSAPVLRLAGVHEFEVLDLYRGEMDLSEYDAVVCLKGHVGPWSAKKVIEVSCITFSSLAASLDALAEYGTRRDIQKAKGRIEEALGYYRRRALRLGMRVNPLTPMARKMVEELGLDVSDGGIKIATDLYEGDAQVRIPTHANASDGALRRVMERYEAMLKGLEGMR</sequence>
<evidence type="ECO:0000313" key="5">
    <source>
        <dbReference type="EMBL" id="HIH69631.1"/>
    </source>
</evidence>
<evidence type="ECO:0000256" key="2">
    <source>
        <dbReference type="ARBA" id="ARBA00022618"/>
    </source>
</evidence>
<protein>
    <submittedName>
        <fullName evidence="5">SMC-Scp complex subunit ScpB</fullName>
    </submittedName>
</protein>
<gene>
    <name evidence="5" type="ORF">HA299_03300</name>
</gene>
<dbReference type="InterPro" id="IPR005234">
    <property type="entry name" value="ScpB_csome_segregation"/>
</dbReference>
<dbReference type="PANTHER" id="PTHR34298:SF2">
    <property type="entry name" value="SEGREGATION AND CONDENSATION PROTEIN B"/>
    <property type="match status" value="1"/>
</dbReference>
<keyword evidence="3" id="KW-0159">Chromosome partition</keyword>
<reference evidence="5" key="1">
    <citation type="journal article" date="2020" name="bioRxiv">
        <title>A rank-normalized archaeal taxonomy based on genome phylogeny resolves widespread incomplete and uneven classifications.</title>
        <authorList>
            <person name="Rinke C."/>
            <person name="Chuvochina M."/>
            <person name="Mussig A.J."/>
            <person name="Chaumeil P.-A."/>
            <person name="Waite D.W."/>
            <person name="Whitman W.B."/>
            <person name="Parks D.H."/>
            <person name="Hugenholtz P."/>
        </authorList>
    </citation>
    <scope>NUCLEOTIDE SEQUENCE</scope>
    <source>
        <strain evidence="5">UBA12518</strain>
    </source>
</reference>
<dbReference type="Proteomes" id="UP000600363">
    <property type="component" value="Unassembled WGS sequence"/>
</dbReference>
<evidence type="ECO:0000256" key="3">
    <source>
        <dbReference type="ARBA" id="ARBA00022829"/>
    </source>
</evidence>
<proteinExistence type="predicted"/>
<keyword evidence="4" id="KW-0131">Cell cycle</keyword>
<dbReference type="GO" id="GO:0051304">
    <property type="term" value="P:chromosome separation"/>
    <property type="evidence" value="ECO:0007669"/>
    <property type="project" value="InterPro"/>
</dbReference>
<dbReference type="GO" id="GO:0051301">
    <property type="term" value="P:cell division"/>
    <property type="evidence" value="ECO:0007669"/>
    <property type="project" value="UniProtKB-KW"/>
</dbReference>
<dbReference type="InterPro" id="IPR036390">
    <property type="entry name" value="WH_DNA-bd_sf"/>
</dbReference>
<evidence type="ECO:0000256" key="4">
    <source>
        <dbReference type="ARBA" id="ARBA00023306"/>
    </source>
</evidence>
<accession>A0A832VMU0</accession>
<keyword evidence="2" id="KW-0132">Cell division</keyword>
<dbReference type="Pfam" id="PF04079">
    <property type="entry name" value="SMC_ScpB"/>
    <property type="match status" value="1"/>
</dbReference>